<dbReference type="OrthoDB" id="2431422at2"/>
<proteinExistence type="predicted"/>
<gene>
    <name evidence="1" type="ORF">AHA02nite_05640</name>
</gene>
<name>A0A511W362_9BACI</name>
<accession>A0A511W362</accession>
<dbReference type="EMBL" id="BJYA01000002">
    <property type="protein sequence ID" value="GEN44788.1"/>
    <property type="molecule type" value="Genomic_DNA"/>
</dbReference>
<reference evidence="1 2" key="1">
    <citation type="submission" date="2019-07" db="EMBL/GenBank/DDBJ databases">
        <title>Whole genome shotgun sequence of Alkalibacillus haloalkaliphilus NBRC 103110.</title>
        <authorList>
            <person name="Hosoyama A."/>
            <person name="Uohara A."/>
            <person name="Ohji S."/>
            <person name="Ichikawa N."/>
        </authorList>
    </citation>
    <scope>NUCLEOTIDE SEQUENCE [LARGE SCALE GENOMIC DNA]</scope>
    <source>
        <strain evidence="1 2">NBRC 103110</strain>
    </source>
</reference>
<organism evidence="1 2">
    <name type="scientific">Alkalibacillus haloalkaliphilus</name>
    <dbReference type="NCBI Taxonomy" id="94136"/>
    <lineage>
        <taxon>Bacteria</taxon>
        <taxon>Bacillati</taxon>
        <taxon>Bacillota</taxon>
        <taxon>Bacilli</taxon>
        <taxon>Bacillales</taxon>
        <taxon>Bacillaceae</taxon>
        <taxon>Alkalibacillus</taxon>
    </lineage>
</organism>
<comment type="caution">
    <text evidence="1">The sequence shown here is derived from an EMBL/GenBank/DDBJ whole genome shotgun (WGS) entry which is preliminary data.</text>
</comment>
<evidence type="ECO:0000313" key="1">
    <source>
        <dbReference type="EMBL" id="GEN44788.1"/>
    </source>
</evidence>
<evidence type="ECO:0000313" key="2">
    <source>
        <dbReference type="Proteomes" id="UP000321440"/>
    </source>
</evidence>
<dbReference type="Proteomes" id="UP000321440">
    <property type="component" value="Unassembled WGS sequence"/>
</dbReference>
<keyword evidence="2" id="KW-1185">Reference proteome</keyword>
<protein>
    <recommendedName>
        <fullName evidence="3">Copper amine oxidase-like N-terminal domain-containing protein</fullName>
    </recommendedName>
</protein>
<dbReference type="AlphaFoldDB" id="A0A511W362"/>
<evidence type="ECO:0008006" key="3">
    <source>
        <dbReference type="Google" id="ProtNLM"/>
    </source>
</evidence>
<sequence>MRALTGILIFLLVTSILLGFYQWQDHLNMSAQSDEEKIEEQITIEEQSDYLIIEHKINGLNEGNFEAELPQFITNLSCVNSEGCEIEEGETLVVENLNDLTVTYEAPIKSLISEVKYNQDWLINLQPVQIADLTKERTVSLSANKEGKWLSSSKPVISSKRESIHYYEWRLYDEQNLPLYKFYEDMQLVEEIAGTGIYSTEVEELPDQENDFLKYEELFHNRLVVISERLESVTLSEIVIVNDVDRVNSEVLKSHLKSITKNYSDDYDWVVNELANYFLIGEGGQVVEEFSQQITEEQQDELLNILVQQTKQVDETLPNYIDQLLSDILGYEVDFIKQNHESNTLLPLSGIDLRTVYFDEQEVDLSVRLNNEGIYVSVEDIIELAELNGFNVNGRSEWFIQYENDRYRFYVNRDVYTINDQRYSVQPDTWFQYGSDLYVDYSLIEGLFDFTFSFSDEEIRIK</sequence>
<dbReference type="RefSeq" id="WP_146814187.1">
    <property type="nucleotide sequence ID" value="NZ_BJYA01000002.1"/>
</dbReference>